<dbReference type="InterPro" id="IPR001480">
    <property type="entry name" value="Bulb-type_lectin_dom"/>
</dbReference>
<reference evidence="2 3" key="1">
    <citation type="submission" date="2016-08" db="EMBL/GenBank/DDBJ databases">
        <title>A Parts List for Fungal Cellulosomes Revealed by Comparative Genomics.</title>
        <authorList>
            <consortium name="DOE Joint Genome Institute"/>
            <person name="Haitjema C.H."/>
            <person name="Gilmore S.P."/>
            <person name="Henske J.K."/>
            <person name="Solomon K.V."/>
            <person name="De Groot R."/>
            <person name="Kuo A."/>
            <person name="Mondo S.J."/>
            <person name="Salamov A.A."/>
            <person name="Labutti K."/>
            <person name="Zhao Z."/>
            <person name="Chiniquy J."/>
            <person name="Barry K."/>
            <person name="Brewer H.M."/>
            <person name="Purvine S.O."/>
            <person name="Wright A.T."/>
            <person name="Boxma B."/>
            <person name="Van Alen T."/>
            <person name="Hackstein J.H."/>
            <person name="Baker S.E."/>
            <person name="Grigoriev I.V."/>
            <person name="O'Malley M.A."/>
        </authorList>
    </citation>
    <scope>NUCLEOTIDE SEQUENCE [LARGE SCALE GENOMIC DNA]</scope>
    <source>
        <strain evidence="2 3">S4</strain>
    </source>
</reference>
<keyword evidence="3" id="KW-1185">Reference proteome</keyword>
<evidence type="ECO:0000313" key="2">
    <source>
        <dbReference type="EMBL" id="ORX43101.1"/>
    </source>
</evidence>
<dbReference type="PROSITE" id="PS50927">
    <property type="entry name" value="BULB_LECTIN"/>
    <property type="match status" value="1"/>
</dbReference>
<dbReference type="OrthoDB" id="1884773at2759"/>
<organism evidence="2 3">
    <name type="scientific">Anaeromyces robustus</name>
    <dbReference type="NCBI Taxonomy" id="1754192"/>
    <lineage>
        <taxon>Eukaryota</taxon>
        <taxon>Fungi</taxon>
        <taxon>Fungi incertae sedis</taxon>
        <taxon>Chytridiomycota</taxon>
        <taxon>Chytridiomycota incertae sedis</taxon>
        <taxon>Neocallimastigomycetes</taxon>
        <taxon>Neocallimastigales</taxon>
        <taxon>Neocallimastigaceae</taxon>
        <taxon>Anaeromyces</taxon>
    </lineage>
</organism>
<proteinExistence type="predicted"/>
<dbReference type="Gene3D" id="2.90.10.30">
    <property type="match status" value="1"/>
</dbReference>
<accession>A0A1Y1UXQ1</accession>
<feature type="domain" description="Bulb-type lectin" evidence="1">
    <location>
        <begin position="128"/>
        <end position="249"/>
    </location>
</feature>
<dbReference type="EMBL" id="MCFG01000806">
    <property type="protein sequence ID" value="ORX43101.1"/>
    <property type="molecule type" value="Genomic_DNA"/>
</dbReference>
<dbReference type="SUPFAM" id="SSF51110">
    <property type="entry name" value="alpha-D-mannose-specific plant lectins"/>
    <property type="match status" value="1"/>
</dbReference>
<evidence type="ECO:0000313" key="3">
    <source>
        <dbReference type="Proteomes" id="UP000193944"/>
    </source>
</evidence>
<protein>
    <recommendedName>
        <fullName evidence="1">Bulb-type lectin domain-containing protein</fullName>
    </recommendedName>
</protein>
<comment type="caution">
    <text evidence="2">The sequence shown here is derived from an EMBL/GenBank/DDBJ whole genome shotgun (WGS) entry which is preliminary data.</text>
</comment>
<name>A0A1Y1UXQ1_9FUNG</name>
<dbReference type="InterPro" id="IPR036426">
    <property type="entry name" value="Bulb-type_lectin_dom_sf"/>
</dbReference>
<reference evidence="2 3" key="2">
    <citation type="submission" date="2016-08" db="EMBL/GenBank/DDBJ databases">
        <title>Pervasive Adenine N6-methylation of Active Genes in Fungi.</title>
        <authorList>
            <consortium name="DOE Joint Genome Institute"/>
            <person name="Mondo S.J."/>
            <person name="Dannebaum R.O."/>
            <person name="Kuo R.C."/>
            <person name="Labutti K."/>
            <person name="Haridas S."/>
            <person name="Kuo A."/>
            <person name="Salamov A."/>
            <person name="Ahrendt S.R."/>
            <person name="Lipzen A."/>
            <person name="Sullivan W."/>
            <person name="Andreopoulos W.B."/>
            <person name="Clum A."/>
            <person name="Lindquist E."/>
            <person name="Daum C."/>
            <person name="Ramamoorthy G.K."/>
            <person name="Gryganskyi A."/>
            <person name="Culley D."/>
            <person name="Magnuson J.K."/>
            <person name="James T.Y."/>
            <person name="O'Malley M.A."/>
            <person name="Stajich J.E."/>
            <person name="Spatafora J.W."/>
            <person name="Visel A."/>
            <person name="Grigoriev I.V."/>
        </authorList>
    </citation>
    <scope>NUCLEOTIDE SEQUENCE [LARGE SCALE GENOMIC DNA]</scope>
    <source>
        <strain evidence="2 3">S4</strain>
    </source>
</reference>
<gene>
    <name evidence="2" type="ORF">BCR32DRAFT_308795</name>
</gene>
<evidence type="ECO:0000259" key="1">
    <source>
        <dbReference type="PROSITE" id="PS50927"/>
    </source>
</evidence>
<dbReference type="AlphaFoldDB" id="A0A1Y1UXQ1"/>
<dbReference type="Proteomes" id="UP000193944">
    <property type="component" value="Unassembled WGS sequence"/>
</dbReference>
<sequence length="767" mass="89814">MTANNILADYKVEEDDEYKVDTTQELVIWDSLPKSLPFNVGHYGNVGYTLVIEELNGGSSCQVVLYDGLLSPVWKINPIDLHDDDAYRGYAFPIEYNLPLRFKTEPSNDIHNYIEKIAKNNNSNHPSEITFKCDMKFNENERMISDNGKYSFYLQSSGNLVVKEYERTMWSSNTALLEPFKGPFTLSFSPIDDGELKIIDNYGDTIWSNWFIRKNNYHTLYTEPLVYAISSCNEELRLPYVYNLHNYIQPEHDNIIVDPYYDNLLPGEKLVYQYDDTVYLTLNKTHVIWKLGDYEYTIETCEEINELKLLNSGLKLICKDISKDIATLPKNKDYTLTIKENLRNEDFRIIIIDMETHTIEWAYEPVKRLTSLENKELIYMDKIIVSNTFTTYDKLYSKTEKDKFVYLSNDYGLQLIDKGYLSNVYQMSINETAFVINESIIVNNVNNMKLEYDSKINSLLLSNNIGSYIWKYPGYINCDQLKSNNETCNTIYSLSSINRNDHPWLQLLPNGKLYGSYFLELLDIQHYLNTTDPIYSLKLNNLGDIVINDDKFLHKEYYKSENYYLLELINGNSKDYELINTIKYTNENGTIITNDNINNEITLPLYASKLYINDSFTKGEMLYCNNYSLIILDGKLIYRDHVKLTEEVVFEVPNVNLVELIITNKSIVLMSDTKVQYELTNRLSKSNINTFLSCNFDDNSVYWDDGNGKVLWKYPMNKSYNTKTVAILLYNRYYNKCLYPQTTLNERVTYEECDDSIENKWYLEKID</sequence>